<sequence>MHLALIALTGSRRWPDVPLLEDTLMLVWHDALQDGYTGIELMHGCAEGADTIGGQWARRHGIPVRERPADWQGPCGPECQPGHRRRNRRGLDYCPLAGHRRNQQMVDERPALFVAASYRSSSGTADCVRRAKAAGIPVYQIPI</sequence>
<evidence type="ECO:0000259" key="1">
    <source>
        <dbReference type="Pfam" id="PF10686"/>
    </source>
</evidence>
<dbReference type="KEGG" id="sle:sle1_037"/>
<keyword evidence="2" id="KW-0614">Plasmid</keyword>
<dbReference type="PATRIC" id="fig|1437453.6.peg.7162"/>
<evidence type="ECO:0000313" key="3">
    <source>
        <dbReference type="Proteomes" id="UP000035016"/>
    </source>
</evidence>
<protein>
    <submittedName>
        <fullName evidence="2">Sle1_037 protein</fullName>
    </submittedName>
</protein>
<name>A0A0F7VKJ3_STRLW</name>
<organism evidence="2 3">
    <name type="scientific">Streptomyces leeuwenhoekii</name>
    <dbReference type="NCBI Taxonomy" id="1437453"/>
    <lineage>
        <taxon>Bacteria</taxon>
        <taxon>Bacillati</taxon>
        <taxon>Actinomycetota</taxon>
        <taxon>Actinomycetes</taxon>
        <taxon>Kitasatosporales</taxon>
        <taxon>Streptomycetaceae</taxon>
        <taxon>Streptomyces</taxon>
    </lineage>
</organism>
<proteinExistence type="predicted"/>
<reference evidence="3" key="1">
    <citation type="submission" date="2015-02" db="EMBL/GenBank/DDBJ databases">
        <authorList>
            <person name="Gomez-Escribano P.J."/>
        </authorList>
    </citation>
    <scope>NUCLEOTIDE SEQUENCE [LARGE SCALE GENOMIC DNA]</scope>
    <source>
        <strain evidence="3">C34 (DSM 42122 / NRRL B-24963)</strain>
        <plasmid evidence="3">pSLE1</plasmid>
    </source>
</reference>
<accession>A0A0F7VKJ3</accession>
<geneLocation type="plasmid" evidence="2 3">
    <name>pSLE1</name>
</geneLocation>
<feature type="domain" description="YspA cpYpsA-related SLOG" evidence="1">
    <location>
        <begin position="6"/>
        <end position="72"/>
    </location>
</feature>
<dbReference type="EMBL" id="LN831788">
    <property type="protein sequence ID" value="CQR59204.1"/>
    <property type="molecule type" value="Genomic_DNA"/>
</dbReference>
<dbReference type="InterPro" id="IPR019627">
    <property type="entry name" value="YAcAr"/>
</dbReference>
<evidence type="ECO:0000313" key="2">
    <source>
        <dbReference type="EMBL" id="CQR59204.1"/>
    </source>
</evidence>
<gene>
    <name evidence="2" type="ORF">sle1_037</name>
</gene>
<dbReference type="AlphaFoldDB" id="A0A0F7VKJ3"/>
<dbReference type="RefSeq" id="WP_053042664.1">
    <property type="nucleotide sequence ID" value="NZ_LN831788.1"/>
</dbReference>
<dbReference type="Proteomes" id="UP000035016">
    <property type="component" value="Plasmid pSLE1"/>
</dbReference>
<dbReference type="Pfam" id="PF10686">
    <property type="entry name" value="YAcAr"/>
    <property type="match status" value="1"/>
</dbReference>